<dbReference type="AlphaFoldDB" id="A0A7C5U5P1"/>
<reference evidence="5" key="1">
    <citation type="journal article" date="2020" name="mSystems">
        <title>Genome- and Community-Level Interaction Insights into Carbon Utilization and Element Cycling Functions of Hydrothermarchaeota in Hydrothermal Sediment.</title>
        <authorList>
            <person name="Zhou Z."/>
            <person name="Liu Y."/>
            <person name="Xu W."/>
            <person name="Pan J."/>
            <person name="Luo Z.H."/>
            <person name="Li M."/>
        </authorList>
    </citation>
    <scope>NUCLEOTIDE SEQUENCE [LARGE SCALE GENOMIC DNA]</scope>
    <source>
        <strain evidence="5">SpSt-1088</strain>
    </source>
</reference>
<dbReference type="PROSITE" id="PS50995">
    <property type="entry name" value="HTH_MARR_2"/>
    <property type="match status" value="1"/>
</dbReference>
<comment type="caution">
    <text evidence="5">The sequence shown here is derived from an EMBL/GenBank/DDBJ whole genome shotgun (WGS) entry which is preliminary data.</text>
</comment>
<dbReference type="SMART" id="SM00347">
    <property type="entry name" value="HTH_MARR"/>
    <property type="match status" value="1"/>
</dbReference>
<keyword evidence="3" id="KW-0804">Transcription</keyword>
<evidence type="ECO:0000256" key="2">
    <source>
        <dbReference type="ARBA" id="ARBA00023125"/>
    </source>
</evidence>
<evidence type="ECO:0000313" key="5">
    <source>
        <dbReference type="EMBL" id="HHR34302.1"/>
    </source>
</evidence>
<dbReference type="PRINTS" id="PR00598">
    <property type="entry name" value="HTHMARR"/>
</dbReference>
<feature type="domain" description="HTH marR-type" evidence="4">
    <location>
        <begin position="9"/>
        <end position="145"/>
    </location>
</feature>
<dbReference type="GO" id="GO:0003700">
    <property type="term" value="F:DNA-binding transcription factor activity"/>
    <property type="evidence" value="ECO:0007669"/>
    <property type="project" value="InterPro"/>
</dbReference>
<accession>A0A7C5U5P1</accession>
<dbReference type="PANTHER" id="PTHR42756">
    <property type="entry name" value="TRANSCRIPTIONAL REGULATOR, MARR"/>
    <property type="match status" value="1"/>
</dbReference>
<dbReference type="InterPro" id="IPR036388">
    <property type="entry name" value="WH-like_DNA-bd_sf"/>
</dbReference>
<organism evidence="5">
    <name type="scientific">Fervidobacterium nodosum</name>
    <dbReference type="NCBI Taxonomy" id="2424"/>
    <lineage>
        <taxon>Bacteria</taxon>
        <taxon>Thermotogati</taxon>
        <taxon>Thermotogota</taxon>
        <taxon>Thermotogae</taxon>
        <taxon>Thermotogales</taxon>
        <taxon>Fervidobacteriaceae</taxon>
        <taxon>Fervidobacterium</taxon>
    </lineage>
</organism>
<gene>
    <name evidence="5" type="ORF">ENM46_05085</name>
</gene>
<protein>
    <submittedName>
        <fullName evidence="5">MarR family transcriptional regulator</fullName>
    </submittedName>
</protein>
<dbReference type="GO" id="GO:0003677">
    <property type="term" value="F:DNA binding"/>
    <property type="evidence" value="ECO:0007669"/>
    <property type="project" value="UniProtKB-KW"/>
</dbReference>
<dbReference type="InterPro" id="IPR036390">
    <property type="entry name" value="WH_DNA-bd_sf"/>
</dbReference>
<evidence type="ECO:0000259" key="4">
    <source>
        <dbReference type="PROSITE" id="PS50995"/>
    </source>
</evidence>
<name>A0A7C5U5P1_9BACT</name>
<dbReference type="Pfam" id="PF01047">
    <property type="entry name" value="MarR"/>
    <property type="match status" value="1"/>
</dbReference>
<dbReference type="SUPFAM" id="SSF46785">
    <property type="entry name" value="Winged helix' DNA-binding domain"/>
    <property type="match status" value="1"/>
</dbReference>
<dbReference type="PANTHER" id="PTHR42756:SF1">
    <property type="entry name" value="TRANSCRIPTIONAL REPRESSOR OF EMRAB OPERON"/>
    <property type="match status" value="1"/>
</dbReference>
<keyword evidence="1" id="KW-0805">Transcription regulation</keyword>
<evidence type="ECO:0000256" key="1">
    <source>
        <dbReference type="ARBA" id="ARBA00023015"/>
    </source>
</evidence>
<sequence length="155" mass="18154">MQDLVKVKNDELYTDLEKLLRDVCFRIRVHGREALKNYSITNAQFELLQRIYFNGPQTMTKLSQMLGIAKSTTTGLVMRLERDGFLNRKQDKKDKRISVVEITPLGEEVIKAVINYRVNYIKIICEKMSEENVDKLYKNLLNFFNAADEVDKTDR</sequence>
<dbReference type="Gene3D" id="1.10.10.10">
    <property type="entry name" value="Winged helix-like DNA-binding domain superfamily/Winged helix DNA-binding domain"/>
    <property type="match status" value="1"/>
</dbReference>
<evidence type="ECO:0000256" key="3">
    <source>
        <dbReference type="ARBA" id="ARBA00023163"/>
    </source>
</evidence>
<proteinExistence type="predicted"/>
<dbReference type="EMBL" id="DRXW01000306">
    <property type="protein sequence ID" value="HHR34302.1"/>
    <property type="molecule type" value="Genomic_DNA"/>
</dbReference>
<dbReference type="InterPro" id="IPR000835">
    <property type="entry name" value="HTH_MarR-typ"/>
</dbReference>
<keyword evidence="2" id="KW-0238">DNA-binding</keyword>